<keyword evidence="2 5" id="KW-0378">Hydrolase</keyword>
<evidence type="ECO:0000259" key="7">
    <source>
        <dbReference type="PROSITE" id="PS50203"/>
    </source>
</evidence>
<dbReference type="Gene3D" id="2.60.120.380">
    <property type="match status" value="1"/>
</dbReference>
<dbReference type="PROSITE" id="PS50203">
    <property type="entry name" value="CALPAIN_CAT"/>
    <property type="match status" value="1"/>
</dbReference>
<evidence type="ECO:0000256" key="6">
    <source>
        <dbReference type="SAM" id="MobiDB-lite"/>
    </source>
</evidence>
<gene>
    <name evidence="8" type="ORF">PCAR00345_LOCUS25317</name>
    <name evidence="9" type="ORF">PCAR00345_LOCUS25321</name>
</gene>
<dbReference type="InterPro" id="IPR038765">
    <property type="entry name" value="Papain-like_cys_pep_sf"/>
</dbReference>
<feature type="region of interest" description="Disordered" evidence="6">
    <location>
        <begin position="262"/>
        <end position="320"/>
    </location>
</feature>
<proteinExistence type="predicted"/>
<dbReference type="SUPFAM" id="SSF49758">
    <property type="entry name" value="Calpain large subunit, middle domain (domain III)"/>
    <property type="match status" value="2"/>
</dbReference>
<dbReference type="Gene3D" id="3.90.70.10">
    <property type="entry name" value="Cysteine proteinases"/>
    <property type="match status" value="1"/>
</dbReference>
<dbReference type="InterPro" id="IPR036213">
    <property type="entry name" value="Calpain_III_sf"/>
</dbReference>
<evidence type="ECO:0000313" key="8">
    <source>
        <dbReference type="EMBL" id="CAE0772705.1"/>
    </source>
</evidence>
<evidence type="ECO:0000256" key="4">
    <source>
        <dbReference type="PIRSR" id="PIRSR622684-1"/>
    </source>
</evidence>
<protein>
    <recommendedName>
        <fullName evidence="7">Calpain catalytic domain-containing protein</fullName>
    </recommendedName>
</protein>
<evidence type="ECO:0000256" key="5">
    <source>
        <dbReference type="PROSITE-ProRule" id="PRU00239"/>
    </source>
</evidence>
<sequence>MESAPSYCSVNDGTYGRLFPVLDEAENVSDGPARESAGDEGRQHRHAGEGAGDGSHGGEPRGLYPRFDSDRSNDPDAIARLANLWESTLTLLERGTAEDQGGRSSAAALCYSEALGGIQAILQLEQDARRRELLLARYSEYGKRLHEICADQAKASSGEADLAMEIEAPPRTADEASAADETASAHLCVELAVEADEAGDKAEALALYTTAAERLMSSIKRDPDSAAAATQRKTLYSVLDRAEQLKPLVRPGADHGLAEAEATPAALPTTPAEIRLPSPPSTRRTAEAAPPSQPPPSSSTFSSSSSSTMPPSSSSAAAAARSATAPSVSSQAKTSVSTAAQGAAPKAQLLSAEEREVLARSSMINGKLFYPWLLDDRRERFDYPTPWEDPDGLLSLSEEQIRHFGKWARPSEFMRGQPKMIYLVSALTITQTIITDCSFVSSLVIAALYERRFRKQLITRIIFPQDRKGFPIYNPSGKYMVRLKFNGIERRILVDDRLPLSRDGRLMCSHSSHKEELWVSIIEKAYLKVNGGYDFPGSNSGIDMHSLTGWIPEQFGTRDEGFNPERLWERLESASKFGDCLVTVATDEMSDAEADAVGLVSAHAYAVLQVRSVSGLRLLQLKNPWSKTRWQGAYSVHDTVRWTAALRSAVEYDLTAAMQSDNGIFWIDYPSLLRYYQGVYINWNPQLFRHHTSIHAQWPLRPARSPNDLATLGPNPQLSLSVNVSGDRAAAVWLLLTRHTTRKQQGKDDFLTVHVFKQRGGRRVYHLETCWLQGVYTNRPHCLVKFDVDPGTHTLTLALAQYKAVPHQVDYTLNVYSMAPFALRTLPMGLRHALHAKGRWHGIAAGGCQNYDSYIDNPRYLLTVAEPTDVLLELQCLSDSFSLGLDVDVVDGGETAQRNQFPLKSGTRTEPQGRERALVRACACASECAYACVDWRVRACAWMAARACVRRHLPCGPRDGRGAVSKGKVQHRAGDVQASAGG</sequence>
<accession>A0A6S9ZDP3</accession>
<dbReference type="GO" id="GO:0004198">
    <property type="term" value="F:calcium-dependent cysteine-type endopeptidase activity"/>
    <property type="evidence" value="ECO:0007669"/>
    <property type="project" value="InterPro"/>
</dbReference>
<feature type="compositionally biased region" description="Low complexity" evidence="6">
    <location>
        <begin position="298"/>
        <end position="320"/>
    </location>
</feature>
<dbReference type="AlphaFoldDB" id="A0A6S9ZDP3"/>
<evidence type="ECO:0000313" key="9">
    <source>
        <dbReference type="EMBL" id="CAE0772709.1"/>
    </source>
</evidence>
<dbReference type="Pfam" id="PF00648">
    <property type="entry name" value="Peptidase_C2"/>
    <property type="match status" value="1"/>
</dbReference>
<feature type="active site" evidence="4 5">
    <location>
        <position position="437"/>
    </location>
</feature>
<keyword evidence="1 5" id="KW-0645">Protease</keyword>
<feature type="region of interest" description="Disordered" evidence="6">
    <location>
        <begin position="962"/>
        <end position="982"/>
    </location>
</feature>
<reference evidence="9" key="1">
    <citation type="submission" date="2021-01" db="EMBL/GenBank/DDBJ databases">
        <authorList>
            <person name="Corre E."/>
            <person name="Pelletier E."/>
            <person name="Niang G."/>
            <person name="Scheremetjew M."/>
            <person name="Finn R."/>
            <person name="Kale V."/>
            <person name="Holt S."/>
            <person name="Cochrane G."/>
            <person name="Meng A."/>
            <person name="Brown T."/>
            <person name="Cohen L."/>
        </authorList>
    </citation>
    <scope>NUCLEOTIDE SEQUENCE</scope>
    <source>
        <strain evidence="9">CCMP645</strain>
    </source>
</reference>
<dbReference type="SUPFAM" id="SSF54001">
    <property type="entry name" value="Cysteine proteinases"/>
    <property type="match status" value="1"/>
</dbReference>
<dbReference type="InterPro" id="IPR036181">
    <property type="entry name" value="MIT_dom_sf"/>
</dbReference>
<dbReference type="PANTHER" id="PTHR46143">
    <property type="entry name" value="CALPAIN-7"/>
    <property type="match status" value="1"/>
</dbReference>
<dbReference type="SMART" id="SM00745">
    <property type="entry name" value="MIT"/>
    <property type="match status" value="2"/>
</dbReference>
<dbReference type="InterPro" id="IPR051297">
    <property type="entry name" value="PalB/RIM13"/>
</dbReference>
<dbReference type="Gene3D" id="1.20.58.80">
    <property type="entry name" value="Phosphotransferase system, lactose/cellobiose-type IIA subunit"/>
    <property type="match status" value="2"/>
</dbReference>
<name>A0A6S9ZDP3_CHRCT</name>
<evidence type="ECO:0000256" key="1">
    <source>
        <dbReference type="ARBA" id="ARBA00022670"/>
    </source>
</evidence>
<evidence type="ECO:0000256" key="2">
    <source>
        <dbReference type="ARBA" id="ARBA00022801"/>
    </source>
</evidence>
<dbReference type="SUPFAM" id="SSF116846">
    <property type="entry name" value="MIT domain"/>
    <property type="match status" value="2"/>
</dbReference>
<keyword evidence="3 5" id="KW-0788">Thiol protease</keyword>
<feature type="active site" evidence="4 5">
    <location>
        <position position="603"/>
    </location>
</feature>
<feature type="compositionally biased region" description="Low complexity" evidence="6">
    <location>
        <begin position="262"/>
        <end position="273"/>
    </location>
</feature>
<dbReference type="EMBL" id="HBIZ01039691">
    <property type="protein sequence ID" value="CAE0772705.1"/>
    <property type="molecule type" value="Transcribed_RNA"/>
</dbReference>
<dbReference type="SMART" id="SM00230">
    <property type="entry name" value="CysPc"/>
    <property type="match status" value="1"/>
</dbReference>
<dbReference type="InterPro" id="IPR001300">
    <property type="entry name" value="Peptidase_C2_calpain_cat"/>
</dbReference>
<feature type="region of interest" description="Disordered" evidence="6">
    <location>
        <begin position="21"/>
        <end position="71"/>
    </location>
</feature>
<evidence type="ECO:0000256" key="3">
    <source>
        <dbReference type="ARBA" id="ARBA00022807"/>
    </source>
</evidence>
<dbReference type="PANTHER" id="PTHR46143:SF1">
    <property type="entry name" value="CALPAIN-7"/>
    <property type="match status" value="1"/>
</dbReference>
<dbReference type="PRINTS" id="PR00704">
    <property type="entry name" value="CALPAIN"/>
</dbReference>
<dbReference type="InterPro" id="IPR007330">
    <property type="entry name" value="MIT_dom"/>
</dbReference>
<dbReference type="Pfam" id="PF04212">
    <property type="entry name" value="MIT"/>
    <property type="match status" value="1"/>
</dbReference>
<feature type="active site" evidence="4 5">
    <location>
        <position position="623"/>
    </location>
</feature>
<feature type="domain" description="Calpain catalytic" evidence="7">
    <location>
        <begin position="380"/>
        <end position="685"/>
    </location>
</feature>
<dbReference type="EMBL" id="HBIZ01039695">
    <property type="protein sequence ID" value="CAE0772709.1"/>
    <property type="molecule type" value="Transcribed_RNA"/>
</dbReference>
<dbReference type="GO" id="GO:0006508">
    <property type="term" value="P:proteolysis"/>
    <property type="evidence" value="ECO:0007669"/>
    <property type="project" value="UniProtKB-KW"/>
</dbReference>
<feature type="compositionally biased region" description="Basic and acidic residues" evidence="6">
    <location>
        <begin position="32"/>
        <end position="48"/>
    </location>
</feature>
<dbReference type="InterPro" id="IPR022684">
    <property type="entry name" value="Calpain_cysteine_protease"/>
</dbReference>
<organism evidence="9">
    <name type="scientific">Chrysotila carterae</name>
    <name type="common">Marine alga</name>
    <name type="synonym">Syracosphaera carterae</name>
    <dbReference type="NCBI Taxonomy" id="13221"/>
    <lineage>
        <taxon>Eukaryota</taxon>
        <taxon>Haptista</taxon>
        <taxon>Haptophyta</taxon>
        <taxon>Prymnesiophyceae</taxon>
        <taxon>Isochrysidales</taxon>
        <taxon>Isochrysidaceae</taxon>
        <taxon>Chrysotila</taxon>
    </lineage>
</organism>
<dbReference type="CDD" id="cd00044">
    <property type="entry name" value="CysPc"/>
    <property type="match status" value="1"/>
</dbReference>